<reference evidence="1 2" key="1">
    <citation type="submission" date="2019-02" db="EMBL/GenBank/DDBJ databases">
        <title>Deep-cultivation of Planctomycetes and their phenomic and genomic characterization uncovers novel biology.</title>
        <authorList>
            <person name="Wiegand S."/>
            <person name="Jogler M."/>
            <person name="Boedeker C."/>
            <person name="Pinto D."/>
            <person name="Vollmers J."/>
            <person name="Rivas-Marin E."/>
            <person name="Kohn T."/>
            <person name="Peeters S.H."/>
            <person name="Heuer A."/>
            <person name="Rast P."/>
            <person name="Oberbeckmann S."/>
            <person name="Bunk B."/>
            <person name="Jeske O."/>
            <person name="Meyerdierks A."/>
            <person name="Storesund J.E."/>
            <person name="Kallscheuer N."/>
            <person name="Luecker S."/>
            <person name="Lage O.M."/>
            <person name="Pohl T."/>
            <person name="Merkel B.J."/>
            <person name="Hornburger P."/>
            <person name="Mueller R.-W."/>
            <person name="Bruemmer F."/>
            <person name="Labrenz M."/>
            <person name="Spormann A.M."/>
            <person name="Op den Camp H."/>
            <person name="Overmann J."/>
            <person name="Amann R."/>
            <person name="Jetten M.S.M."/>
            <person name="Mascher T."/>
            <person name="Medema M.H."/>
            <person name="Devos D.P."/>
            <person name="Kaster A.-K."/>
            <person name="Ovreas L."/>
            <person name="Rohde M."/>
            <person name="Galperin M.Y."/>
            <person name="Jogler C."/>
        </authorList>
    </citation>
    <scope>NUCLEOTIDE SEQUENCE [LARGE SCALE GENOMIC DNA]</scope>
    <source>
        <strain evidence="1 2">Pan44</strain>
    </source>
</reference>
<proteinExistence type="predicted"/>
<dbReference type="RefSeq" id="WP_145031802.1">
    <property type="nucleotide sequence ID" value="NZ_CP036271.1"/>
</dbReference>
<evidence type="ECO:0000313" key="2">
    <source>
        <dbReference type="Proteomes" id="UP000315700"/>
    </source>
</evidence>
<dbReference type="Proteomes" id="UP000315700">
    <property type="component" value="Chromosome"/>
</dbReference>
<dbReference type="EMBL" id="CP036271">
    <property type="protein sequence ID" value="QDT55693.1"/>
    <property type="molecule type" value="Genomic_DNA"/>
</dbReference>
<accession>A0A517SHU6</accession>
<dbReference type="AlphaFoldDB" id="A0A517SHU6"/>
<keyword evidence="2" id="KW-1185">Reference proteome</keyword>
<dbReference type="KEGG" id="ccos:Pan44_37390"/>
<protein>
    <submittedName>
        <fullName evidence="1">Uncharacterized protein</fullName>
    </submittedName>
</protein>
<dbReference type="InParanoid" id="A0A517SHU6"/>
<sequence>MIYHNRLTDAFRSIENATASQSYAVRFLRENYLPAGDLVDLAHEACEGLGRERLATLPGMLETLAADPRVVDALGGLDITRVFLGLAITAATRAAGESN</sequence>
<organism evidence="1 2">
    <name type="scientific">Caulifigura coniformis</name>
    <dbReference type="NCBI Taxonomy" id="2527983"/>
    <lineage>
        <taxon>Bacteria</taxon>
        <taxon>Pseudomonadati</taxon>
        <taxon>Planctomycetota</taxon>
        <taxon>Planctomycetia</taxon>
        <taxon>Planctomycetales</taxon>
        <taxon>Planctomycetaceae</taxon>
        <taxon>Caulifigura</taxon>
    </lineage>
</organism>
<gene>
    <name evidence="1" type="ORF">Pan44_37390</name>
</gene>
<name>A0A517SHU6_9PLAN</name>
<evidence type="ECO:0000313" key="1">
    <source>
        <dbReference type="EMBL" id="QDT55693.1"/>
    </source>
</evidence>